<keyword evidence="2" id="KW-0949">S-adenosyl-L-methionine</keyword>
<evidence type="ECO:0000256" key="4">
    <source>
        <dbReference type="ARBA" id="ARBA00023004"/>
    </source>
</evidence>
<evidence type="ECO:0000259" key="6">
    <source>
        <dbReference type="PROSITE" id="PS51918"/>
    </source>
</evidence>
<keyword evidence="3" id="KW-0479">Metal-binding</keyword>
<name>A0ABR9RLK6_9FIRM</name>
<dbReference type="SUPFAM" id="SSF102114">
    <property type="entry name" value="Radical SAM enzymes"/>
    <property type="match status" value="1"/>
</dbReference>
<proteinExistence type="predicted"/>
<dbReference type="NCBIfam" id="TIGR04085">
    <property type="entry name" value="rSAM_more_4Fe4S"/>
    <property type="match status" value="1"/>
</dbReference>
<evidence type="ECO:0000256" key="5">
    <source>
        <dbReference type="ARBA" id="ARBA00023014"/>
    </source>
</evidence>
<dbReference type="SFLD" id="SFLDG01384">
    <property type="entry name" value="thioether_bond_formation_requi"/>
    <property type="match status" value="1"/>
</dbReference>
<dbReference type="InterPro" id="IPR007197">
    <property type="entry name" value="rSAM"/>
</dbReference>
<dbReference type="InterPro" id="IPR023867">
    <property type="entry name" value="Sulphatase_maturase_rSAM"/>
</dbReference>
<evidence type="ECO:0000256" key="3">
    <source>
        <dbReference type="ARBA" id="ARBA00022723"/>
    </source>
</evidence>
<dbReference type="InterPro" id="IPR023885">
    <property type="entry name" value="4Fe4S-binding_SPASM_dom"/>
</dbReference>
<evidence type="ECO:0000256" key="1">
    <source>
        <dbReference type="ARBA" id="ARBA00001966"/>
    </source>
</evidence>
<comment type="cofactor">
    <cofactor evidence="1">
        <name>[4Fe-4S] cluster</name>
        <dbReference type="ChEBI" id="CHEBI:49883"/>
    </cofactor>
</comment>
<evidence type="ECO:0000256" key="2">
    <source>
        <dbReference type="ARBA" id="ARBA00022691"/>
    </source>
</evidence>
<reference evidence="7 8" key="1">
    <citation type="submission" date="2020-10" db="EMBL/GenBank/DDBJ databases">
        <title>ChiBAC.</title>
        <authorList>
            <person name="Zenner C."/>
            <person name="Hitch T.C.A."/>
            <person name="Clavel T."/>
        </authorList>
    </citation>
    <scope>NUCLEOTIDE SEQUENCE [LARGE SCALE GENOMIC DNA]</scope>
    <source>
        <strain evidence="7 8">DSM 108991</strain>
    </source>
</reference>
<dbReference type="CDD" id="cd01335">
    <property type="entry name" value="Radical_SAM"/>
    <property type="match status" value="1"/>
</dbReference>
<feature type="domain" description="Radical SAM core" evidence="6">
    <location>
        <begin position="1"/>
        <end position="217"/>
    </location>
</feature>
<gene>
    <name evidence="7" type="ORF">INF30_11425</name>
</gene>
<keyword evidence="8" id="KW-1185">Reference proteome</keyword>
<evidence type="ECO:0000313" key="7">
    <source>
        <dbReference type="EMBL" id="MBE5063862.1"/>
    </source>
</evidence>
<dbReference type="Gene3D" id="3.20.20.70">
    <property type="entry name" value="Aldolase class I"/>
    <property type="match status" value="1"/>
</dbReference>
<dbReference type="Pfam" id="PF04055">
    <property type="entry name" value="Radical_SAM"/>
    <property type="match status" value="1"/>
</dbReference>
<dbReference type="PANTHER" id="PTHR43273:SF8">
    <property type="entry name" value="RADICAL SAM DOMAIN PROTEIN"/>
    <property type="match status" value="1"/>
</dbReference>
<organism evidence="7 8">
    <name type="scientific">Claveliimonas monacensis</name>
    <dbReference type="NCBI Taxonomy" id="2779351"/>
    <lineage>
        <taxon>Bacteria</taxon>
        <taxon>Bacillati</taxon>
        <taxon>Bacillota</taxon>
        <taxon>Clostridia</taxon>
        <taxon>Lachnospirales</taxon>
        <taxon>Lachnospiraceae</taxon>
        <taxon>Claveliimonas</taxon>
    </lineage>
</organism>
<dbReference type="InterPro" id="IPR013785">
    <property type="entry name" value="Aldolase_TIM"/>
</dbReference>
<accession>A0ABR9RLK6</accession>
<dbReference type="RefSeq" id="WP_226395273.1">
    <property type="nucleotide sequence ID" value="NZ_JADCKL010000011.1"/>
</dbReference>
<dbReference type="InterPro" id="IPR058240">
    <property type="entry name" value="rSAM_sf"/>
</dbReference>
<keyword evidence="4" id="KW-0408">Iron</keyword>
<dbReference type="SFLD" id="SFLDG01386">
    <property type="entry name" value="main_SPASM_domain-containing"/>
    <property type="match status" value="1"/>
</dbReference>
<comment type="caution">
    <text evidence="7">The sequence shown here is derived from an EMBL/GenBank/DDBJ whole genome shotgun (WGS) entry which is preliminary data.</text>
</comment>
<dbReference type="SFLD" id="SFLDS00029">
    <property type="entry name" value="Radical_SAM"/>
    <property type="match status" value="1"/>
</dbReference>
<sequence length="392" mass="45393">MECSLYLASGCNMQCKYCYEGQNKINGIMSKKIVERSIDFIVKENIPGDQIDLLFLGGEPLLNKQGLTWAIELIKRKYKDEQELFRYSITTNGTLLDSEIIDVFEINNFAVSISIDGDEYTNSLNRRAVHQIDSYGIVIRNLEVLMKRNIDLCARMTVTANNVVYLCHNVRYLLALGLKKIHIGIDMLSKWDEKEIIEFDHQLDCLDKIYMGSIMKDDKIIIDLYDYKIPTFVFYRKPLYCSAGTKNHLIIDYNGDIYPCGYVSRDKRWKLGTVDDTFSNRLFINRVRKCVKTKSSCEGCDIAFTCCGAKCGFLNFTQTNYLNQHNEQTCRIQRILYKHDYNVIRELYKNKSKRITDILELAYKEQLNLSSVMKNIILNSGGNFYVQSDVGN</sequence>
<dbReference type="PROSITE" id="PS51918">
    <property type="entry name" value="RADICAL_SAM"/>
    <property type="match status" value="1"/>
</dbReference>
<protein>
    <submittedName>
        <fullName evidence="7">Radical SAM protein</fullName>
    </submittedName>
</protein>
<evidence type="ECO:0000313" key="8">
    <source>
        <dbReference type="Proteomes" id="UP000758652"/>
    </source>
</evidence>
<keyword evidence="5" id="KW-0411">Iron-sulfur</keyword>
<dbReference type="PANTHER" id="PTHR43273">
    <property type="entry name" value="ANAEROBIC SULFATASE-MATURATING ENZYME HOMOLOG ASLB-RELATED"/>
    <property type="match status" value="1"/>
</dbReference>
<dbReference type="EMBL" id="JADCKL010000011">
    <property type="protein sequence ID" value="MBE5063862.1"/>
    <property type="molecule type" value="Genomic_DNA"/>
</dbReference>
<dbReference type="SFLD" id="SFLDG01067">
    <property type="entry name" value="SPASM/twitch_domain_containing"/>
    <property type="match status" value="1"/>
</dbReference>
<dbReference type="Proteomes" id="UP000758652">
    <property type="component" value="Unassembled WGS sequence"/>
</dbReference>